<protein>
    <submittedName>
        <fullName evidence="2">Uncharacterized protein</fullName>
    </submittedName>
</protein>
<accession>A0A2P5BJZ2</accession>
<dbReference type="OrthoDB" id="1731207at2759"/>
<name>A0A2P5BJZ2_PARAD</name>
<evidence type="ECO:0000256" key="1">
    <source>
        <dbReference type="SAM" id="MobiDB-lite"/>
    </source>
</evidence>
<reference evidence="3" key="1">
    <citation type="submission" date="2016-06" db="EMBL/GenBank/DDBJ databases">
        <title>Parallel loss of symbiosis genes in relatives of nitrogen-fixing non-legume Parasponia.</title>
        <authorList>
            <person name="Van Velzen R."/>
            <person name="Holmer R."/>
            <person name="Bu F."/>
            <person name="Rutten L."/>
            <person name="Van Zeijl A."/>
            <person name="Liu W."/>
            <person name="Santuari L."/>
            <person name="Cao Q."/>
            <person name="Sharma T."/>
            <person name="Shen D."/>
            <person name="Roswanjaya Y."/>
            <person name="Wardhani T."/>
            <person name="Kalhor M.S."/>
            <person name="Jansen J."/>
            <person name="Van den Hoogen J."/>
            <person name="Gungor B."/>
            <person name="Hartog M."/>
            <person name="Hontelez J."/>
            <person name="Verver J."/>
            <person name="Yang W.-C."/>
            <person name="Schijlen E."/>
            <person name="Repin R."/>
            <person name="Schilthuizen M."/>
            <person name="Schranz E."/>
            <person name="Heidstra R."/>
            <person name="Miyata K."/>
            <person name="Fedorova E."/>
            <person name="Kohlen W."/>
            <person name="Bisseling T."/>
            <person name="Smit S."/>
            <person name="Geurts R."/>
        </authorList>
    </citation>
    <scope>NUCLEOTIDE SEQUENCE [LARGE SCALE GENOMIC DNA]</scope>
    <source>
        <strain evidence="3">cv. WU1-14</strain>
    </source>
</reference>
<feature type="region of interest" description="Disordered" evidence="1">
    <location>
        <begin position="42"/>
        <end position="70"/>
    </location>
</feature>
<evidence type="ECO:0000313" key="2">
    <source>
        <dbReference type="EMBL" id="PON49086.1"/>
    </source>
</evidence>
<evidence type="ECO:0000313" key="3">
    <source>
        <dbReference type="Proteomes" id="UP000237105"/>
    </source>
</evidence>
<feature type="non-terminal residue" evidence="2">
    <location>
        <position position="70"/>
    </location>
</feature>
<dbReference type="EMBL" id="JXTB01000267">
    <property type="protein sequence ID" value="PON49086.1"/>
    <property type="molecule type" value="Genomic_DNA"/>
</dbReference>
<gene>
    <name evidence="2" type="ORF">PanWU01x14_232460</name>
</gene>
<dbReference type="AlphaFoldDB" id="A0A2P5BJZ2"/>
<comment type="caution">
    <text evidence="2">The sequence shown here is derived from an EMBL/GenBank/DDBJ whole genome shotgun (WGS) entry which is preliminary data.</text>
</comment>
<organism evidence="2 3">
    <name type="scientific">Parasponia andersonii</name>
    <name type="common">Sponia andersonii</name>
    <dbReference type="NCBI Taxonomy" id="3476"/>
    <lineage>
        <taxon>Eukaryota</taxon>
        <taxon>Viridiplantae</taxon>
        <taxon>Streptophyta</taxon>
        <taxon>Embryophyta</taxon>
        <taxon>Tracheophyta</taxon>
        <taxon>Spermatophyta</taxon>
        <taxon>Magnoliopsida</taxon>
        <taxon>eudicotyledons</taxon>
        <taxon>Gunneridae</taxon>
        <taxon>Pentapetalae</taxon>
        <taxon>rosids</taxon>
        <taxon>fabids</taxon>
        <taxon>Rosales</taxon>
        <taxon>Cannabaceae</taxon>
        <taxon>Parasponia</taxon>
    </lineage>
</organism>
<keyword evidence="3" id="KW-1185">Reference proteome</keyword>
<proteinExistence type="predicted"/>
<dbReference type="Proteomes" id="UP000237105">
    <property type="component" value="Unassembled WGS sequence"/>
</dbReference>
<sequence length="70" mass="8223">MARRGNPVAHDFQALNDYERDMEIAELKRTVELLQRLLEYQQNNAQPRRNQHGARVEVEDQNPFGIDDDS</sequence>